<evidence type="ECO:0000256" key="1">
    <source>
        <dbReference type="ARBA" id="ARBA00022723"/>
    </source>
</evidence>
<dbReference type="GO" id="GO:0008270">
    <property type="term" value="F:zinc ion binding"/>
    <property type="evidence" value="ECO:0007669"/>
    <property type="project" value="InterPro"/>
</dbReference>
<protein>
    <recommendedName>
        <fullName evidence="4">CMP/dCMP-type deaminase domain-containing protein</fullName>
    </recommendedName>
</protein>
<dbReference type="Gene3D" id="3.40.140.10">
    <property type="entry name" value="Cytidine Deaminase, domain 2"/>
    <property type="match status" value="1"/>
</dbReference>
<dbReference type="STRING" id="6669.E9GWM9"/>
<evidence type="ECO:0000256" key="2">
    <source>
        <dbReference type="ARBA" id="ARBA00022801"/>
    </source>
</evidence>
<evidence type="ECO:0000256" key="3">
    <source>
        <dbReference type="ARBA" id="ARBA00022833"/>
    </source>
</evidence>
<gene>
    <name evidence="5" type="ORF">DAPPUDRAFT_306296</name>
</gene>
<dbReference type="GO" id="GO:0002100">
    <property type="term" value="P:tRNA wobble adenosine to inosine editing"/>
    <property type="evidence" value="ECO:0000318"/>
    <property type="project" value="GO_Central"/>
</dbReference>
<dbReference type="PANTHER" id="PTHR11079:SF149">
    <property type="entry name" value="TRNA-SPECIFIC ADENOSINE DEAMINASE 2"/>
    <property type="match status" value="1"/>
</dbReference>
<name>E9GWM9_DAPPU</name>
<dbReference type="OrthoDB" id="408702at2759"/>
<organism evidence="5 6">
    <name type="scientific">Daphnia pulex</name>
    <name type="common">Water flea</name>
    <dbReference type="NCBI Taxonomy" id="6669"/>
    <lineage>
        <taxon>Eukaryota</taxon>
        <taxon>Metazoa</taxon>
        <taxon>Ecdysozoa</taxon>
        <taxon>Arthropoda</taxon>
        <taxon>Crustacea</taxon>
        <taxon>Branchiopoda</taxon>
        <taxon>Diplostraca</taxon>
        <taxon>Cladocera</taxon>
        <taxon>Anomopoda</taxon>
        <taxon>Daphniidae</taxon>
        <taxon>Daphnia</taxon>
    </lineage>
</organism>
<accession>E9GWM9</accession>
<dbReference type="PANTHER" id="PTHR11079">
    <property type="entry name" value="CYTOSINE DEAMINASE FAMILY MEMBER"/>
    <property type="match status" value="1"/>
</dbReference>
<dbReference type="HOGENOM" id="CLU_025810_8_2_1"/>
<reference evidence="5 6" key="1">
    <citation type="journal article" date="2011" name="Science">
        <title>The ecoresponsive genome of Daphnia pulex.</title>
        <authorList>
            <person name="Colbourne J.K."/>
            <person name="Pfrender M.E."/>
            <person name="Gilbert D."/>
            <person name="Thomas W.K."/>
            <person name="Tucker A."/>
            <person name="Oakley T.H."/>
            <person name="Tokishita S."/>
            <person name="Aerts A."/>
            <person name="Arnold G.J."/>
            <person name="Basu M.K."/>
            <person name="Bauer D.J."/>
            <person name="Caceres C.E."/>
            <person name="Carmel L."/>
            <person name="Casola C."/>
            <person name="Choi J.H."/>
            <person name="Detter J.C."/>
            <person name="Dong Q."/>
            <person name="Dusheyko S."/>
            <person name="Eads B.D."/>
            <person name="Frohlich T."/>
            <person name="Geiler-Samerotte K.A."/>
            <person name="Gerlach D."/>
            <person name="Hatcher P."/>
            <person name="Jogdeo S."/>
            <person name="Krijgsveld J."/>
            <person name="Kriventseva E.V."/>
            <person name="Kultz D."/>
            <person name="Laforsch C."/>
            <person name="Lindquist E."/>
            <person name="Lopez J."/>
            <person name="Manak J.R."/>
            <person name="Muller J."/>
            <person name="Pangilinan J."/>
            <person name="Patwardhan R.P."/>
            <person name="Pitluck S."/>
            <person name="Pritham E.J."/>
            <person name="Rechtsteiner A."/>
            <person name="Rho M."/>
            <person name="Rogozin I.B."/>
            <person name="Sakarya O."/>
            <person name="Salamov A."/>
            <person name="Schaack S."/>
            <person name="Shapiro H."/>
            <person name="Shiga Y."/>
            <person name="Skalitzky C."/>
            <person name="Smith Z."/>
            <person name="Souvorov A."/>
            <person name="Sung W."/>
            <person name="Tang Z."/>
            <person name="Tsuchiya D."/>
            <person name="Tu H."/>
            <person name="Vos H."/>
            <person name="Wang M."/>
            <person name="Wolf Y.I."/>
            <person name="Yamagata H."/>
            <person name="Yamada T."/>
            <person name="Ye Y."/>
            <person name="Shaw J.R."/>
            <person name="Andrews J."/>
            <person name="Crease T.J."/>
            <person name="Tang H."/>
            <person name="Lucas S.M."/>
            <person name="Robertson H.M."/>
            <person name="Bork P."/>
            <person name="Koonin E.V."/>
            <person name="Zdobnov E.M."/>
            <person name="Grigoriev I.V."/>
            <person name="Lynch M."/>
            <person name="Boore J.L."/>
        </authorList>
    </citation>
    <scope>NUCLEOTIDE SEQUENCE [LARGE SCALE GENOMIC DNA]</scope>
</reference>
<dbReference type="Pfam" id="PF00383">
    <property type="entry name" value="dCMP_cyt_deam_1"/>
    <property type="match status" value="1"/>
</dbReference>
<dbReference type="InterPro" id="IPR016193">
    <property type="entry name" value="Cytidine_deaminase-like"/>
</dbReference>
<keyword evidence="3" id="KW-0862">Zinc</keyword>
<feature type="domain" description="CMP/dCMP-type deaminase" evidence="4">
    <location>
        <begin position="3"/>
        <end position="121"/>
    </location>
</feature>
<dbReference type="InParanoid" id="E9GWM9"/>
<dbReference type="FunCoup" id="E9GWM9">
    <property type="interactions" value="844"/>
</dbReference>
<evidence type="ECO:0000259" key="4">
    <source>
        <dbReference type="PROSITE" id="PS51747"/>
    </source>
</evidence>
<dbReference type="GO" id="GO:0052717">
    <property type="term" value="F:tRNA-specific adenosine-34 deaminase activity"/>
    <property type="evidence" value="ECO:0000318"/>
    <property type="project" value="GO_Central"/>
</dbReference>
<dbReference type="EMBL" id="GL732570">
    <property type="protein sequence ID" value="EFX76153.1"/>
    <property type="molecule type" value="Genomic_DNA"/>
</dbReference>
<dbReference type="InterPro" id="IPR016192">
    <property type="entry name" value="APOBEC/CMP_deaminase_Zn-bd"/>
</dbReference>
<dbReference type="AlphaFoldDB" id="E9GWM9"/>
<dbReference type="CDD" id="cd01285">
    <property type="entry name" value="nucleoside_deaminase"/>
    <property type="match status" value="1"/>
</dbReference>
<dbReference type="InterPro" id="IPR002125">
    <property type="entry name" value="CMP_dCMP_dom"/>
</dbReference>
<dbReference type="Proteomes" id="UP000000305">
    <property type="component" value="Unassembled WGS sequence"/>
</dbReference>
<dbReference type="SUPFAM" id="SSF53927">
    <property type="entry name" value="Cytidine deaminase-like"/>
    <property type="match status" value="1"/>
</dbReference>
<keyword evidence="2" id="KW-0378">Hydrolase</keyword>
<sequence length="171" mass="19055">MSELATCYMDRAFELAREALSVGEVPVGCVLHLEGYGIIGEGRNRVNETKNATRHAELEAIDSALLWIKKNTSESYSQVFGKTEVWVNVEPCIQCAGALQILGFARVYYGCSNERFGGCGSVLDVCEKDKRFQRLQIQGGIRANEAIELLKDFYRCENPNAPNPKSKEGRK</sequence>
<dbReference type="eggNOG" id="KOG1018">
    <property type="taxonomic scope" value="Eukaryota"/>
</dbReference>
<evidence type="ECO:0000313" key="5">
    <source>
        <dbReference type="EMBL" id="EFX76153.1"/>
    </source>
</evidence>
<dbReference type="PROSITE" id="PS51747">
    <property type="entry name" value="CYT_DCMP_DEAMINASES_2"/>
    <property type="match status" value="1"/>
</dbReference>
<keyword evidence="1" id="KW-0479">Metal-binding</keyword>
<evidence type="ECO:0000313" key="6">
    <source>
        <dbReference type="Proteomes" id="UP000000305"/>
    </source>
</evidence>
<dbReference type="OMA" id="PCQMCAG"/>
<proteinExistence type="predicted"/>
<dbReference type="PROSITE" id="PS00903">
    <property type="entry name" value="CYT_DCMP_DEAMINASES_1"/>
    <property type="match status" value="1"/>
</dbReference>
<keyword evidence="6" id="KW-1185">Reference proteome</keyword>
<dbReference type="KEGG" id="dpx:DAPPUDRAFT_306296"/>